<evidence type="ECO:0000256" key="1">
    <source>
        <dbReference type="ARBA" id="ARBA00004980"/>
    </source>
</evidence>
<dbReference type="Pfam" id="PF13292">
    <property type="entry name" value="DXP_synthase_N"/>
    <property type="match status" value="1"/>
</dbReference>
<accession>A0ABR7F1R3</accession>
<dbReference type="InterPro" id="IPR005477">
    <property type="entry name" value="Dxylulose-5-P_synthase"/>
</dbReference>
<dbReference type="CDD" id="cd02007">
    <property type="entry name" value="TPP_DXS"/>
    <property type="match status" value="1"/>
</dbReference>
<organism evidence="12 13">
    <name type="scientific">Eubacterium segne</name>
    <dbReference type="NCBI Taxonomy" id="2763045"/>
    <lineage>
        <taxon>Bacteria</taxon>
        <taxon>Bacillati</taxon>
        <taxon>Bacillota</taxon>
        <taxon>Clostridia</taxon>
        <taxon>Eubacteriales</taxon>
        <taxon>Eubacteriaceae</taxon>
        <taxon>Eubacterium</taxon>
    </lineage>
</organism>
<dbReference type="EC" id="2.2.1.7" evidence="10"/>
<evidence type="ECO:0000256" key="6">
    <source>
        <dbReference type="ARBA" id="ARBA00022842"/>
    </source>
</evidence>
<feature type="binding site" evidence="10">
    <location>
        <begin position="147"/>
        <end position="148"/>
    </location>
    <ligand>
        <name>thiamine diphosphate</name>
        <dbReference type="ChEBI" id="CHEBI:58937"/>
    </ligand>
</feature>
<gene>
    <name evidence="10" type="primary">dxs</name>
    <name evidence="12" type="ORF">H8S00_06110</name>
</gene>
<evidence type="ECO:0000256" key="4">
    <source>
        <dbReference type="ARBA" id="ARBA00022679"/>
    </source>
</evidence>
<evidence type="ECO:0000256" key="8">
    <source>
        <dbReference type="ARBA" id="ARBA00023052"/>
    </source>
</evidence>
<dbReference type="Pfam" id="PF02779">
    <property type="entry name" value="Transket_pyr"/>
    <property type="match status" value="1"/>
</dbReference>
<keyword evidence="8 10" id="KW-0786">Thiamine pyrophosphate</keyword>
<dbReference type="InterPro" id="IPR029061">
    <property type="entry name" value="THDP-binding"/>
</dbReference>
<dbReference type="CDD" id="cd07033">
    <property type="entry name" value="TPP_PYR_DXS_TK_like"/>
    <property type="match status" value="1"/>
</dbReference>
<proteinExistence type="inferred from homology"/>
<dbReference type="Pfam" id="PF02780">
    <property type="entry name" value="Transketolase_C"/>
    <property type="match status" value="1"/>
</dbReference>
<evidence type="ECO:0000313" key="13">
    <source>
        <dbReference type="Proteomes" id="UP000597877"/>
    </source>
</evidence>
<feature type="domain" description="Transketolase-like pyrimidine-binding" evidence="11">
    <location>
        <begin position="316"/>
        <end position="480"/>
    </location>
</feature>
<evidence type="ECO:0000256" key="5">
    <source>
        <dbReference type="ARBA" id="ARBA00022723"/>
    </source>
</evidence>
<sequence>MGKILDNINKPNDIKKISRSDYPKLAQEIREFLISSVSKTGGHLASNLGTVDLTIALHAVLNLPEDKIVWDVGHQSYTHKILTGRKNQFDTLRQLDGLSGFPKRNECECDSFDTGHSSTSISAALGMAVANSLNGNDNRVVAVIGDGALTGGLALEALNNVASLNKNFVIILNDNDMSISENVGSMSNYLNKFRVGEHYNDFKIDVEHSLSKIPGIGQKLVKSVKKTKDNLKNLIIHGGLFDDIGITYIGPVNGHDINGMIDIFNDALKIEHPIVIHVKTKKGKGYTFAEKNPSKYHGINSFHIETGLETVHKKTMTYTDVFSKKLVELASKNKKIVAITAAMRDGTGLDLFAKKYPKRFFDVGIAEEHGVTFAAGLAASGYKPVISIYSSFYQRAYDEILHDVCLQKLPVTFIVDRAGLVGRDGETHQGIFDISFMSAIPNLTMIAPKDKRELEEALEFAMDFDAPVAVRFARGSAYISHNDNYKFEYGKSEIIKQGRDIAIIAVGNMVEETQKAVSSLENNGINVTFVNARFIKPVDYGMIENLAKNHKNIIVVEEAIKKGGFGESVEAYAQENNLNTKVSVMAIEDKFVEQGSVEELRDRLGISDKKIYEKVMGLLK</sequence>
<feature type="binding site" evidence="10">
    <location>
        <begin position="115"/>
        <end position="117"/>
    </location>
    <ligand>
        <name>thiamine diphosphate</name>
        <dbReference type="ChEBI" id="CHEBI:58937"/>
    </ligand>
</feature>
<comment type="pathway">
    <text evidence="1 10">Metabolic intermediate biosynthesis; 1-deoxy-D-xylulose 5-phosphate biosynthesis; 1-deoxy-D-xylulose 5-phosphate from D-glyceraldehyde 3-phosphate and pyruvate: step 1/1.</text>
</comment>
<dbReference type="InterPro" id="IPR009014">
    <property type="entry name" value="Transketo_C/PFOR_II"/>
</dbReference>
<reference evidence="12 13" key="1">
    <citation type="submission" date="2020-08" db="EMBL/GenBank/DDBJ databases">
        <title>Genome public.</title>
        <authorList>
            <person name="Liu C."/>
            <person name="Sun Q."/>
        </authorList>
    </citation>
    <scope>NUCLEOTIDE SEQUENCE [LARGE SCALE GENOMIC DNA]</scope>
    <source>
        <strain evidence="12 13">BX4</strain>
    </source>
</reference>
<feature type="binding site" evidence="10">
    <location>
        <position position="74"/>
    </location>
    <ligand>
        <name>thiamine diphosphate</name>
        <dbReference type="ChEBI" id="CHEBI:58937"/>
    </ligand>
</feature>
<dbReference type="SUPFAM" id="SSF52518">
    <property type="entry name" value="Thiamin diphosphate-binding fold (THDP-binding)"/>
    <property type="match status" value="2"/>
</dbReference>
<keyword evidence="6 10" id="KW-0460">Magnesium</keyword>
<comment type="caution">
    <text evidence="12">The sequence shown here is derived from an EMBL/GenBank/DDBJ whole genome shotgun (WGS) entry which is preliminary data.</text>
</comment>
<feature type="binding site" evidence="10">
    <location>
        <position position="146"/>
    </location>
    <ligand>
        <name>Mg(2+)</name>
        <dbReference type="ChEBI" id="CHEBI:18420"/>
    </ligand>
</feature>
<dbReference type="SMART" id="SM00861">
    <property type="entry name" value="Transket_pyr"/>
    <property type="match status" value="1"/>
</dbReference>
<dbReference type="InterPro" id="IPR033248">
    <property type="entry name" value="Transketolase_C"/>
</dbReference>
<comment type="similarity">
    <text evidence="2 10">Belongs to the transketolase family. DXPS subfamily.</text>
</comment>
<dbReference type="PANTHER" id="PTHR43322:SF5">
    <property type="entry name" value="1-DEOXY-D-XYLULOSE-5-PHOSPHATE SYNTHASE, CHLOROPLASTIC"/>
    <property type="match status" value="1"/>
</dbReference>
<feature type="binding site" evidence="10">
    <location>
        <position position="175"/>
    </location>
    <ligand>
        <name>Mg(2+)</name>
        <dbReference type="ChEBI" id="CHEBI:18420"/>
    </ligand>
</feature>
<dbReference type="InterPro" id="IPR049557">
    <property type="entry name" value="Transketolase_CS"/>
</dbReference>
<dbReference type="InterPro" id="IPR005475">
    <property type="entry name" value="Transketolase-like_Pyr-bd"/>
</dbReference>
<feature type="binding site" evidence="10">
    <location>
        <position position="175"/>
    </location>
    <ligand>
        <name>thiamine diphosphate</name>
        <dbReference type="ChEBI" id="CHEBI:58937"/>
    </ligand>
</feature>
<comment type="subunit">
    <text evidence="3 10">Homodimer.</text>
</comment>
<dbReference type="HAMAP" id="MF_00315">
    <property type="entry name" value="DXP_synth"/>
    <property type="match status" value="1"/>
</dbReference>
<evidence type="ECO:0000256" key="9">
    <source>
        <dbReference type="ARBA" id="ARBA00023229"/>
    </source>
</evidence>
<dbReference type="EMBL" id="JACOOZ010000003">
    <property type="protein sequence ID" value="MBC5667554.1"/>
    <property type="molecule type" value="Genomic_DNA"/>
</dbReference>
<protein>
    <recommendedName>
        <fullName evidence="10">1-deoxy-D-xylulose-5-phosphate synthase</fullName>
        <ecNumber evidence="10">2.2.1.7</ecNumber>
    </recommendedName>
    <alternativeName>
        <fullName evidence="10">1-deoxyxylulose-5-phosphate synthase</fullName>
        <shortName evidence="10">DXP synthase</shortName>
        <shortName evidence="10">DXPS</shortName>
    </alternativeName>
</protein>
<keyword evidence="7 10" id="KW-0784">Thiamine biosynthesis</keyword>
<evidence type="ECO:0000256" key="3">
    <source>
        <dbReference type="ARBA" id="ARBA00011738"/>
    </source>
</evidence>
<name>A0ABR7F1R3_9FIRM</name>
<evidence type="ECO:0000256" key="2">
    <source>
        <dbReference type="ARBA" id="ARBA00011081"/>
    </source>
</evidence>
<evidence type="ECO:0000259" key="11">
    <source>
        <dbReference type="SMART" id="SM00861"/>
    </source>
</evidence>
<comment type="function">
    <text evidence="10">Catalyzes the acyloin condensation reaction between C atoms 2 and 3 of pyruvate and glyceraldehyde 3-phosphate to yield 1-deoxy-D-xylulose-5-phosphate (DXP).</text>
</comment>
<keyword evidence="13" id="KW-1185">Reference proteome</keyword>
<dbReference type="Gene3D" id="3.40.50.920">
    <property type="match status" value="1"/>
</dbReference>
<feature type="binding site" evidence="10">
    <location>
        <position position="367"/>
    </location>
    <ligand>
        <name>thiamine diphosphate</name>
        <dbReference type="ChEBI" id="CHEBI:58937"/>
    </ligand>
</feature>
<dbReference type="Proteomes" id="UP000597877">
    <property type="component" value="Unassembled WGS sequence"/>
</dbReference>
<feature type="binding site" evidence="10">
    <location>
        <position position="286"/>
    </location>
    <ligand>
        <name>thiamine diphosphate</name>
        <dbReference type="ChEBI" id="CHEBI:58937"/>
    </ligand>
</feature>
<dbReference type="GO" id="GO:0008661">
    <property type="term" value="F:1-deoxy-D-xylulose-5-phosphate synthase activity"/>
    <property type="evidence" value="ECO:0007669"/>
    <property type="project" value="UniProtKB-EC"/>
</dbReference>
<comment type="cofactor">
    <cofactor evidence="10">
        <name>thiamine diphosphate</name>
        <dbReference type="ChEBI" id="CHEBI:58937"/>
    </cofactor>
    <text evidence="10">Binds 1 thiamine pyrophosphate per subunit.</text>
</comment>
<dbReference type="PROSITE" id="PS00801">
    <property type="entry name" value="TRANSKETOLASE_1"/>
    <property type="match status" value="1"/>
</dbReference>
<keyword evidence="5 10" id="KW-0479">Metal-binding</keyword>
<dbReference type="Gene3D" id="3.40.50.970">
    <property type="match status" value="2"/>
</dbReference>
<comment type="catalytic activity">
    <reaction evidence="10">
        <text>D-glyceraldehyde 3-phosphate + pyruvate + H(+) = 1-deoxy-D-xylulose 5-phosphate + CO2</text>
        <dbReference type="Rhea" id="RHEA:12605"/>
        <dbReference type="ChEBI" id="CHEBI:15361"/>
        <dbReference type="ChEBI" id="CHEBI:15378"/>
        <dbReference type="ChEBI" id="CHEBI:16526"/>
        <dbReference type="ChEBI" id="CHEBI:57792"/>
        <dbReference type="ChEBI" id="CHEBI:59776"/>
        <dbReference type="EC" id="2.2.1.7"/>
    </reaction>
</comment>
<comment type="cofactor">
    <cofactor evidence="10">
        <name>Mg(2+)</name>
        <dbReference type="ChEBI" id="CHEBI:18420"/>
    </cofactor>
    <text evidence="10">Binds 1 Mg(2+) ion per subunit.</text>
</comment>
<dbReference type="RefSeq" id="WP_118588475.1">
    <property type="nucleotide sequence ID" value="NZ_JACOOZ010000003.1"/>
</dbReference>
<dbReference type="NCBIfam" id="TIGR00204">
    <property type="entry name" value="dxs"/>
    <property type="match status" value="1"/>
</dbReference>
<evidence type="ECO:0000313" key="12">
    <source>
        <dbReference type="EMBL" id="MBC5667554.1"/>
    </source>
</evidence>
<dbReference type="SUPFAM" id="SSF52922">
    <property type="entry name" value="TK C-terminal domain-like"/>
    <property type="match status" value="1"/>
</dbReference>
<dbReference type="PANTHER" id="PTHR43322">
    <property type="entry name" value="1-D-DEOXYXYLULOSE 5-PHOSPHATE SYNTHASE-RELATED"/>
    <property type="match status" value="1"/>
</dbReference>
<dbReference type="NCBIfam" id="NF003933">
    <property type="entry name" value="PRK05444.2-2"/>
    <property type="match status" value="1"/>
</dbReference>
<keyword evidence="9 10" id="KW-0414">Isoprene biosynthesis</keyword>
<evidence type="ECO:0000256" key="10">
    <source>
        <dbReference type="HAMAP-Rule" id="MF_00315"/>
    </source>
</evidence>
<evidence type="ECO:0000256" key="7">
    <source>
        <dbReference type="ARBA" id="ARBA00022977"/>
    </source>
</evidence>
<keyword evidence="4 10" id="KW-0808">Transferase</keyword>